<gene>
    <name evidence="4" type="ORF">SAMN05877842_104135</name>
</gene>
<reference evidence="5" key="1">
    <citation type="submission" date="2017-08" db="EMBL/GenBank/DDBJ databases">
        <authorList>
            <person name="Varghese N."/>
            <person name="Submissions S."/>
        </authorList>
    </citation>
    <scope>NUCLEOTIDE SEQUENCE [LARGE SCALE GENOMIC DNA]</scope>
    <source>
        <strain evidence="5">JC23</strain>
    </source>
</reference>
<proteinExistence type="inferred from homology"/>
<protein>
    <submittedName>
        <fullName evidence="4">Lipopolysaccharide/colanic/teichoic acid biosynthesis glycosyltransferase</fullName>
    </submittedName>
</protein>
<dbReference type="PANTHER" id="PTHR30576:SF8">
    <property type="entry name" value="UNDECAPRENYL-PHOSPHATE GALACTOSE PHOSPHOTRANSFERASE"/>
    <property type="match status" value="1"/>
</dbReference>
<feature type="transmembrane region" description="Helical" evidence="2">
    <location>
        <begin position="12"/>
        <end position="33"/>
    </location>
</feature>
<dbReference type="GO" id="GO:0016780">
    <property type="term" value="F:phosphotransferase activity, for other substituted phosphate groups"/>
    <property type="evidence" value="ECO:0007669"/>
    <property type="project" value="TreeGrafter"/>
</dbReference>
<feature type="domain" description="Bacterial sugar transferase" evidence="3">
    <location>
        <begin position="7"/>
        <end position="181"/>
    </location>
</feature>
<dbReference type="EMBL" id="OBQC01000004">
    <property type="protein sequence ID" value="SOC38441.1"/>
    <property type="molecule type" value="Genomic_DNA"/>
</dbReference>
<keyword evidence="4" id="KW-0808">Transferase</keyword>
<dbReference type="PANTHER" id="PTHR30576">
    <property type="entry name" value="COLANIC BIOSYNTHESIS UDP-GLUCOSE LIPID CARRIER TRANSFERASE"/>
    <property type="match status" value="1"/>
</dbReference>
<name>A0A285UDR7_9BACL</name>
<keyword evidence="2" id="KW-0472">Membrane</keyword>
<evidence type="ECO:0000256" key="1">
    <source>
        <dbReference type="ARBA" id="ARBA00006464"/>
    </source>
</evidence>
<evidence type="ECO:0000259" key="3">
    <source>
        <dbReference type="Pfam" id="PF02397"/>
    </source>
</evidence>
<evidence type="ECO:0000313" key="5">
    <source>
        <dbReference type="Proteomes" id="UP000219252"/>
    </source>
</evidence>
<evidence type="ECO:0000313" key="4">
    <source>
        <dbReference type="EMBL" id="SOC38441.1"/>
    </source>
</evidence>
<dbReference type="Proteomes" id="UP000219252">
    <property type="component" value="Unassembled WGS sequence"/>
</dbReference>
<dbReference type="InterPro" id="IPR003362">
    <property type="entry name" value="Bact_transf"/>
</dbReference>
<dbReference type="OrthoDB" id="9808602at2"/>
<dbReference type="Pfam" id="PF02397">
    <property type="entry name" value="Bac_transf"/>
    <property type="match status" value="1"/>
</dbReference>
<dbReference type="AlphaFoldDB" id="A0A285UDR7"/>
<evidence type="ECO:0000256" key="2">
    <source>
        <dbReference type="SAM" id="Phobius"/>
    </source>
</evidence>
<organism evidence="4 5">
    <name type="scientific">Ureibacillus acetophenoni</name>
    <dbReference type="NCBI Taxonomy" id="614649"/>
    <lineage>
        <taxon>Bacteria</taxon>
        <taxon>Bacillati</taxon>
        <taxon>Bacillota</taxon>
        <taxon>Bacilli</taxon>
        <taxon>Bacillales</taxon>
        <taxon>Caryophanaceae</taxon>
        <taxon>Ureibacillus</taxon>
    </lineage>
</organism>
<keyword evidence="2" id="KW-0812">Transmembrane</keyword>
<dbReference type="RefSeq" id="WP_097149130.1">
    <property type="nucleotide sequence ID" value="NZ_OBQC01000004.1"/>
</dbReference>
<keyword evidence="5" id="KW-1185">Reference proteome</keyword>
<accession>A0A285UDR7</accession>
<comment type="similarity">
    <text evidence="1">Belongs to the bacterial sugar transferase family.</text>
</comment>
<sequence>MYKKFIKRILDFMLSLVAVIILSPVFLIISILVRVKMGSPILYSQERIGKHKKIFKMRKFRSMTNECDENGNLLPNEKRLTKFGKFIRSTSIDELPELFSIIKGDMSIIGPRPLRACDLPYFREEEAVIHSVRGGLIPPDVLSGQPIITYEEQFKYEMDYANNVSFRLDVKILIVSISILFKRANEDYGAAERPHLKDYRSNKGG</sequence>
<keyword evidence="2" id="KW-1133">Transmembrane helix</keyword>